<reference evidence="1 2" key="1">
    <citation type="submission" date="2016-08" db="EMBL/GenBank/DDBJ databases">
        <title>Complete genome sequence of Streptomyces agglomeratus strain 6-3-2, a novel anti-MRSA actinomycete isolated from Wuli of Tebit, China.</title>
        <authorList>
            <person name="Chen X."/>
        </authorList>
    </citation>
    <scope>NUCLEOTIDE SEQUENCE [LARGE SCALE GENOMIC DNA]</scope>
    <source>
        <strain evidence="1 2">6-3-2</strain>
    </source>
</reference>
<organism evidence="1 2">
    <name type="scientific">Streptomyces agglomeratus</name>
    <dbReference type="NCBI Taxonomy" id="285458"/>
    <lineage>
        <taxon>Bacteria</taxon>
        <taxon>Bacillati</taxon>
        <taxon>Actinomycetota</taxon>
        <taxon>Actinomycetes</taxon>
        <taxon>Kitasatosporales</taxon>
        <taxon>Streptomycetaceae</taxon>
        <taxon>Streptomyces</taxon>
    </lineage>
</organism>
<dbReference type="RefSeq" id="WP_069936133.1">
    <property type="nucleotide sequence ID" value="NZ_MEHJ01000002.1"/>
</dbReference>
<evidence type="ECO:0000313" key="2">
    <source>
        <dbReference type="Proteomes" id="UP000095759"/>
    </source>
</evidence>
<gene>
    <name evidence="1" type="ORF">AS594_38790</name>
</gene>
<proteinExistence type="predicted"/>
<protein>
    <recommendedName>
        <fullName evidence="3">DUF3515 domain-containing protein</fullName>
    </recommendedName>
</protein>
<dbReference type="AlphaFoldDB" id="A0A1E5NYY7"/>
<sequence length="160" mass="17005">MSRTRIAVVAAAIGALLVGSLVARHMSEPGYGIASAPRAERPECEQAATRYPDRLAGQKLSFSGRPGVAVWGDNAVVLRCGLTPPAPTLDPCATVNGVDWVFREGRSENGKKVIITYGRTPAVEAVVSDEVTAIDTVLVDLSKLVEPIKKYTKCLNADDL</sequence>
<name>A0A1E5NYY7_9ACTN</name>
<accession>A0A1E5NYY7</accession>
<evidence type="ECO:0000313" key="1">
    <source>
        <dbReference type="EMBL" id="OEJ21498.1"/>
    </source>
</evidence>
<dbReference type="Pfam" id="PF12028">
    <property type="entry name" value="DUF3515"/>
    <property type="match status" value="1"/>
</dbReference>
<dbReference type="InterPro" id="IPR021903">
    <property type="entry name" value="DUF3515"/>
</dbReference>
<dbReference type="Proteomes" id="UP000095759">
    <property type="component" value="Unassembled WGS sequence"/>
</dbReference>
<dbReference type="EMBL" id="MEHJ01000002">
    <property type="protein sequence ID" value="OEJ21498.1"/>
    <property type="molecule type" value="Genomic_DNA"/>
</dbReference>
<evidence type="ECO:0008006" key="3">
    <source>
        <dbReference type="Google" id="ProtNLM"/>
    </source>
</evidence>
<keyword evidence="2" id="KW-1185">Reference proteome</keyword>
<comment type="caution">
    <text evidence="1">The sequence shown here is derived from an EMBL/GenBank/DDBJ whole genome shotgun (WGS) entry which is preliminary data.</text>
</comment>